<accession>T1F0L2</accession>
<dbReference type="EMBL" id="AMQM01002965">
    <property type="status" value="NOT_ANNOTATED_CDS"/>
    <property type="molecule type" value="Genomic_DNA"/>
</dbReference>
<dbReference type="AlphaFoldDB" id="T1F0L2"/>
<sequence>MEIILFVYLFVCIIHFSRSVSHSEVCQWESFRPQCPKNDHVIQITKAYFGRMRSGRCLQPSVNYVNDMIGCNSDVTRIADARCSGRTSCVIAIPDKELDNLTSCRADLKSYLMISYKCIQGWLGWVGLGRGHARIQGRVKVEKGQMIVRLRVENFTC</sequence>
<dbReference type="CDD" id="cd22823">
    <property type="entry name" value="Gal_Rha_Lectin"/>
    <property type="match status" value="1"/>
</dbReference>
<organism evidence="4 5">
    <name type="scientific">Helobdella robusta</name>
    <name type="common">Californian leech</name>
    <dbReference type="NCBI Taxonomy" id="6412"/>
    <lineage>
        <taxon>Eukaryota</taxon>
        <taxon>Metazoa</taxon>
        <taxon>Spiralia</taxon>
        <taxon>Lophotrochozoa</taxon>
        <taxon>Annelida</taxon>
        <taxon>Clitellata</taxon>
        <taxon>Hirudinea</taxon>
        <taxon>Rhynchobdellida</taxon>
        <taxon>Glossiphoniidae</taxon>
        <taxon>Helobdella</taxon>
    </lineage>
</organism>
<feature type="domain" description="SUEL-type lectin" evidence="2">
    <location>
        <begin position="34"/>
        <end position="118"/>
    </location>
</feature>
<dbReference type="GO" id="GO:0030246">
    <property type="term" value="F:carbohydrate binding"/>
    <property type="evidence" value="ECO:0007669"/>
    <property type="project" value="InterPro"/>
</dbReference>
<dbReference type="Gene3D" id="2.60.120.740">
    <property type="match status" value="1"/>
</dbReference>
<evidence type="ECO:0000259" key="2">
    <source>
        <dbReference type="Pfam" id="PF02140"/>
    </source>
</evidence>
<dbReference type="PANTHER" id="PTHR46780">
    <property type="entry name" value="PROTEIN EVA-1"/>
    <property type="match status" value="1"/>
</dbReference>
<proteinExistence type="predicted"/>
<dbReference type="EMBL" id="KB095959">
    <property type="protein sequence ID" value="ESO09448.1"/>
    <property type="molecule type" value="Genomic_DNA"/>
</dbReference>
<evidence type="ECO:0000256" key="1">
    <source>
        <dbReference type="SAM" id="SignalP"/>
    </source>
</evidence>
<keyword evidence="1" id="KW-0732">Signal</keyword>
<feature type="chain" id="PRO_5010980150" description="SUEL-type lectin domain-containing protein" evidence="1">
    <location>
        <begin position="20"/>
        <end position="157"/>
    </location>
</feature>
<keyword evidence="5" id="KW-1185">Reference proteome</keyword>
<protein>
    <recommendedName>
        <fullName evidence="2">SUEL-type lectin domain-containing protein</fullName>
    </recommendedName>
</protein>
<dbReference type="CTD" id="20202362"/>
<reference evidence="4" key="3">
    <citation type="submission" date="2015-06" db="UniProtKB">
        <authorList>
            <consortium name="EnsemblMetazoa"/>
        </authorList>
    </citation>
    <scope>IDENTIFICATION</scope>
</reference>
<feature type="signal peptide" evidence="1">
    <location>
        <begin position="1"/>
        <end position="19"/>
    </location>
</feature>
<dbReference type="InParanoid" id="T1F0L2"/>
<evidence type="ECO:0000313" key="3">
    <source>
        <dbReference type="EMBL" id="ESO09448.1"/>
    </source>
</evidence>
<dbReference type="Pfam" id="PF02140">
    <property type="entry name" value="SUEL_Lectin"/>
    <property type="match status" value="1"/>
</dbReference>
<dbReference type="EnsemblMetazoa" id="HelroT168432">
    <property type="protein sequence ID" value="HelroP168432"/>
    <property type="gene ID" value="HelroG168432"/>
</dbReference>
<evidence type="ECO:0000313" key="5">
    <source>
        <dbReference type="Proteomes" id="UP000015101"/>
    </source>
</evidence>
<dbReference type="RefSeq" id="XP_009012541.1">
    <property type="nucleotide sequence ID" value="XM_009014293.1"/>
</dbReference>
<dbReference type="HOGENOM" id="CLU_1679835_0_0_1"/>
<reference evidence="5" key="1">
    <citation type="submission" date="2012-12" db="EMBL/GenBank/DDBJ databases">
        <authorList>
            <person name="Hellsten U."/>
            <person name="Grimwood J."/>
            <person name="Chapman J.A."/>
            <person name="Shapiro H."/>
            <person name="Aerts A."/>
            <person name="Otillar R.P."/>
            <person name="Terry A.Y."/>
            <person name="Boore J.L."/>
            <person name="Simakov O."/>
            <person name="Marletaz F."/>
            <person name="Cho S.-J."/>
            <person name="Edsinger-Gonzales E."/>
            <person name="Havlak P."/>
            <person name="Kuo D.-H."/>
            <person name="Larsson T."/>
            <person name="Lv J."/>
            <person name="Arendt D."/>
            <person name="Savage R."/>
            <person name="Osoegawa K."/>
            <person name="de Jong P."/>
            <person name="Lindberg D.R."/>
            <person name="Seaver E.C."/>
            <person name="Weisblat D.A."/>
            <person name="Putnam N.H."/>
            <person name="Grigoriev I.V."/>
            <person name="Rokhsar D.S."/>
        </authorList>
    </citation>
    <scope>NUCLEOTIDE SEQUENCE</scope>
</reference>
<dbReference type="InterPro" id="IPR000922">
    <property type="entry name" value="Lectin_gal-bd_dom"/>
</dbReference>
<dbReference type="OrthoDB" id="6045564at2759"/>
<gene>
    <name evidence="4" type="primary">20202362</name>
    <name evidence="3" type="ORF">HELRODRAFT_168432</name>
</gene>
<dbReference type="OMA" id="RGHARIQ"/>
<dbReference type="InterPro" id="IPR043159">
    <property type="entry name" value="Lectin_gal-bd_sf"/>
</dbReference>
<reference evidence="3 5" key="2">
    <citation type="journal article" date="2013" name="Nature">
        <title>Insights into bilaterian evolution from three spiralian genomes.</title>
        <authorList>
            <person name="Simakov O."/>
            <person name="Marletaz F."/>
            <person name="Cho S.J."/>
            <person name="Edsinger-Gonzales E."/>
            <person name="Havlak P."/>
            <person name="Hellsten U."/>
            <person name="Kuo D.H."/>
            <person name="Larsson T."/>
            <person name="Lv J."/>
            <person name="Arendt D."/>
            <person name="Savage R."/>
            <person name="Osoegawa K."/>
            <person name="de Jong P."/>
            <person name="Grimwood J."/>
            <person name="Chapman J.A."/>
            <person name="Shapiro H."/>
            <person name="Aerts A."/>
            <person name="Otillar R.P."/>
            <person name="Terry A.Y."/>
            <person name="Boore J.L."/>
            <person name="Grigoriev I.V."/>
            <person name="Lindberg D.R."/>
            <person name="Seaver E.C."/>
            <person name="Weisblat D.A."/>
            <person name="Putnam N.H."/>
            <person name="Rokhsar D.S."/>
        </authorList>
    </citation>
    <scope>NUCLEOTIDE SEQUENCE</scope>
</reference>
<name>T1F0L2_HELRO</name>
<dbReference type="GeneID" id="20202362"/>
<dbReference type="Proteomes" id="UP000015101">
    <property type="component" value="Unassembled WGS sequence"/>
</dbReference>
<dbReference type="KEGG" id="hro:HELRODRAFT_168432"/>
<evidence type="ECO:0000313" key="4">
    <source>
        <dbReference type="EnsemblMetazoa" id="HelroP168432"/>
    </source>
</evidence>